<evidence type="ECO:0000256" key="10">
    <source>
        <dbReference type="SAM" id="Phobius"/>
    </source>
</evidence>
<feature type="transmembrane region" description="Helical" evidence="10">
    <location>
        <begin position="138"/>
        <end position="158"/>
    </location>
</feature>
<dbReference type="GO" id="GO:0005524">
    <property type="term" value="F:ATP binding"/>
    <property type="evidence" value="ECO:0007669"/>
    <property type="project" value="UniProtKB-KW"/>
</dbReference>
<dbReference type="InterPro" id="IPR036890">
    <property type="entry name" value="HATPase_C_sf"/>
</dbReference>
<evidence type="ECO:0000256" key="8">
    <source>
        <dbReference type="ARBA" id="ARBA00023012"/>
    </source>
</evidence>
<feature type="transmembrane region" description="Helical" evidence="10">
    <location>
        <begin position="74"/>
        <end position="102"/>
    </location>
</feature>
<feature type="domain" description="Signal transduction histidine kinase subgroup 3 dimerisation and phosphoacceptor" evidence="11">
    <location>
        <begin position="185"/>
        <end position="250"/>
    </location>
</feature>
<dbReference type="RefSeq" id="WP_246567551.1">
    <property type="nucleotide sequence ID" value="NZ_AP023359.1"/>
</dbReference>
<dbReference type="EC" id="2.7.13.3" evidence="2"/>
<evidence type="ECO:0000256" key="5">
    <source>
        <dbReference type="ARBA" id="ARBA00022741"/>
    </source>
</evidence>
<evidence type="ECO:0000256" key="2">
    <source>
        <dbReference type="ARBA" id="ARBA00012438"/>
    </source>
</evidence>
<dbReference type="CDD" id="cd16917">
    <property type="entry name" value="HATPase_UhpB-NarQ-NarX-like"/>
    <property type="match status" value="1"/>
</dbReference>
<keyword evidence="14" id="KW-1185">Reference proteome</keyword>
<dbReference type="GO" id="GO:0000155">
    <property type="term" value="F:phosphorelay sensor kinase activity"/>
    <property type="evidence" value="ECO:0007669"/>
    <property type="project" value="InterPro"/>
</dbReference>
<dbReference type="Gene3D" id="3.30.565.10">
    <property type="entry name" value="Histidine kinase-like ATPase, C-terminal domain"/>
    <property type="match status" value="1"/>
</dbReference>
<dbReference type="GO" id="GO:0046983">
    <property type="term" value="F:protein dimerization activity"/>
    <property type="evidence" value="ECO:0007669"/>
    <property type="project" value="InterPro"/>
</dbReference>
<keyword evidence="5" id="KW-0547">Nucleotide-binding</keyword>
<keyword evidence="7" id="KW-0067">ATP-binding</keyword>
<dbReference type="PANTHER" id="PTHR24421">
    <property type="entry name" value="NITRATE/NITRITE SENSOR PROTEIN NARX-RELATED"/>
    <property type="match status" value="1"/>
</dbReference>
<keyword evidence="6 13" id="KW-0418">Kinase</keyword>
<gene>
    <name evidence="13" type="ORF">Prubr_47740</name>
</gene>
<evidence type="ECO:0000256" key="4">
    <source>
        <dbReference type="ARBA" id="ARBA00022679"/>
    </source>
</evidence>
<dbReference type="Pfam" id="PF07730">
    <property type="entry name" value="HisKA_3"/>
    <property type="match status" value="1"/>
</dbReference>
<dbReference type="InterPro" id="IPR011712">
    <property type="entry name" value="Sig_transdc_His_kin_sub3_dim/P"/>
</dbReference>
<name>A0A810N800_9ACTN</name>
<evidence type="ECO:0000313" key="14">
    <source>
        <dbReference type="Proteomes" id="UP000680866"/>
    </source>
</evidence>
<sequence>MEKTGDGGARRGSRRSLREGVVDLAGIGVAALVAMESAGTAEIRGIVTGATLFFALILSAIGCLALWWRRRWPVGVALLLAAIIPITEFVGAAVLIAVYTVAANRRWPVTLAVAGLHVVAFVPYSIHRPDPDLGVPGANVLSVALLSVAVAVGGVVRARREKDAVLRERAEVEARLHLDRVRVLERERIAREMHDVLAHRISLVSLHAGALEVRSDLSPEEIARAARTIRVGAHEALEDLREILGVLRAAPDAADGLRPQPGLTDLDRLVAEVRAADTTVEVEDLLPDVALPASVSRTAYRVVQEGLTNARKHAPGARIRVRLDRTPDGELRVRVRNGLAPVGGPVVPGARHGLAGLSERVGLAGGRLEHGVRHTTDGDLVFDLAARLPWPAAGGS</sequence>
<keyword evidence="4" id="KW-0808">Transferase</keyword>
<proteinExistence type="predicted"/>
<dbReference type="EMBL" id="AP023359">
    <property type="protein sequence ID" value="BCJ67753.1"/>
    <property type="molecule type" value="Genomic_DNA"/>
</dbReference>
<keyword evidence="10" id="KW-0472">Membrane</keyword>
<evidence type="ECO:0000256" key="7">
    <source>
        <dbReference type="ARBA" id="ARBA00022840"/>
    </source>
</evidence>
<evidence type="ECO:0000256" key="1">
    <source>
        <dbReference type="ARBA" id="ARBA00000085"/>
    </source>
</evidence>
<reference evidence="13" key="1">
    <citation type="submission" date="2020-08" db="EMBL/GenBank/DDBJ databases">
        <title>Whole genome shotgun sequence of Polymorphospora rubra NBRC 101157.</title>
        <authorList>
            <person name="Komaki H."/>
            <person name="Tamura T."/>
        </authorList>
    </citation>
    <scope>NUCLEOTIDE SEQUENCE</scope>
    <source>
        <strain evidence="13">NBRC 101157</strain>
    </source>
</reference>
<keyword evidence="10" id="KW-0812">Transmembrane</keyword>
<dbReference type="InterPro" id="IPR055558">
    <property type="entry name" value="DUF7134"/>
</dbReference>
<feature type="transmembrane region" description="Helical" evidence="10">
    <location>
        <begin position="46"/>
        <end position="68"/>
    </location>
</feature>
<feature type="transmembrane region" description="Helical" evidence="10">
    <location>
        <begin position="109"/>
        <end position="126"/>
    </location>
</feature>
<evidence type="ECO:0000259" key="11">
    <source>
        <dbReference type="Pfam" id="PF07730"/>
    </source>
</evidence>
<dbReference type="KEGG" id="pry:Prubr_47740"/>
<organism evidence="13 14">
    <name type="scientific">Polymorphospora rubra</name>
    <dbReference type="NCBI Taxonomy" id="338584"/>
    <lineage>
        <taxon>Bacteria</taxon>
        <taxon>Bacillati</taxon>
        <taxon>Actinomycetota</taxon>
        <taxon>Actinomycetes</taxon>
        <taxon>Micromonosporales</taxon>
        <taxon>Micromonosporaceae</taxon>
        <taxon>Polymorphospora</taxon>
    </lineage>
</organism>
<feature type="coiled-coil region" evidence="9">
    <location>
        <begin position="155"/>
        <end position="187"/>
    </location>
</feature>
<dbReference type="SUPFAM" id="SSF55874">
    <property type="entry name" value="ATPase domain of HSP90 chaperone/DNA topoisomerase II/histidine kinase"/>
    <property type="match status" value="1"/>
</dbReference>
<protein>
    <recommendedName>
        <fullName evidence="2">histidine kinase</fullName>
        <ecNumber evidence="2">2.7.13.3</ecNumber>
    </recommendedName>
</protein>
<evidence type="ECO:0000259" key="12">
    <source>
        <dbReference type="Pfam" id="PF23539"/>
    </source>
</evidence>
<keyword evidence="9" id="KW-0175">Coiled coil</keyword>
<accession>A0A810N800</accession>
<dbReference type="PANTHER" id="PTHR24421:SF10">
    <property type="entry name" value="NITRATE_NITRITE SENSOR PROTEIN NARQ"/>
    <property type="match status" value="1"/>
</dbReference>
<keyword evidence="10" id="KW-1133">Transmembrane helix</keyword>
<dbReference type="AlphaFoldDB" id="A0A810N800"/>
<evidence type="ECO:0000256" key="9">
    <source>
        <dbReference type="SAM" id="Coils"/>
    </source>
</evidence>
<keyword evidence="3" id="KW-0597">Phosphoprotein</keyword>
<evidence type="ECO:0000256" key="6">
    <source>
        <dbReference type="ARBA" id="ARBA00022777"/>
    </source>
</evidence>
<comment type="catalytic activity">
    <reaction evidence="1">
        <text>ATP + protein L-histidine = ADP + protein N-phospho-L-histidine.</text>
        <dbReference type="EC" id="2.7.13.3"/>
    </reaction>
</comment>
<dbReference type="GO" id="GO:0016020">
    <property type="term" value="C:membrane"/>
    <property type="evidence" value="ECO:0007669"/>
    <property type="project" value="InterPro"/>
</dbReference>
<evidence type="ECO:0000313" key="13">
    <source>
        <dbReference type="EMBL" id="BCJ67753.1"/>
    </source>
</evidence>
<dbReference type="InterPro" id="IPR050482">
    <property type="entry name" value="Sensor_HK_TwoCompSys"/>
</dbReference>
<dbReference type="Gene3D" id="1.20.5.1930">
    <property type="match status" value="1"/>
</dbReference>
<dbReference type="Pfam" id="PF23539">
    <property type="entry name" value="DUF7134"/>
    <property type="match status" value="1"/>
</dbReference>
<feature type="transmembrane region" description="Helical" evidence="10">
    <location>
        <begin position="20"/>
        <end position="39"/>
    </location>
</feature>
<evidence type="ECO:0000256" key="3">
    <source>
        <dbReference type="ARBA" id="ARBA00022553"/>
    </source>
</evidence>
<dbReference type="Proteomes" id="UP000680866">
    <property type="component" value="Chromosome"/>
</dbReference>
<feature type="domain" description="DUF7134" evidence="12">
    <location>
        <begin position="19"/>
        <end position="160"/>
    </location>
</feature>
<keyword evidence="8" id="KW-0902">Two-component regulatory system</keyword>